<dbReference type="Pfam" id="PF00542">
    <property type="entry name" value="Ribosomal_L12"/>
    <property type="match status" value="1"/>
</dbReference>
<dbReference type="Gene3D" id="3.30.1390.10">
    <property type="match status" value="1"/>
</dbReference>
<evidence type="ECO:0000313" key="7">
    <source>
        <dbReference type="Proteomes" id="UP001150907"/>
    </source>
</evidence>
<dbReference type="AlphaFoldDB" id="A0A9W8B7H8"/>
<dbReference type="InterPro" id="IPR008932">
    <property type="entry name" value="Ribosomal_bL12_oligo"/>
</dbReference>
<evidence type="ECO:0000256" key="3">
    <source>
        <dbReference type="ARBA" id="ARBA00023274"/>
    </source>
</evidence>
<accession>A0A9W8B7H8</accession>
<evidence type="ECO:0000256" key="2">
    <source>
        <dbReference type="ARBA" id="ARBA00022980"/>
    </source>
</evidence>
<proteinExistence type="inferred from homology"/>
<dbReference type="PANTHER" id="PTHR45987">
    <property type="entry name" value="39S RIBOSOMAL PROTEIN L12"/>
    <property type="match status" value="1"/>
</dbReference>
<feature type="non-terminal residue" evidence="6">
    <location>
        <position position="1"/>
    </location>
</feature>
<dbReference type="Proteomes" id="UP001150907">
    <property type="component" value="Unassembled WGS sequence"/>
</dbReference>
<name>A0A9W8B7H8_9FUNG</name>
<keyword evidence="7" id="KW-1185">Reference proteome</keyword>
<feature type="domain" description="Large ribosomal subunit protein bL12 oligomerization" evidence="5">
    <location>
        <begin position="47"/>
        <end position="95"/>
    </location>
</feature>
<evidence type="ECO:0000259" key="4">
    <source>
        <dbReference type="Pfam" id="PF00542"/>
    </source>
</evidence>
<dbReference type="Pfam" id="PF16320">
    <property type="entry name" value="Ribosomal_L12_N"/>
    <property type="match status" value="1"/>
</dbReference>
<dbReference type="Gene3D" id="1.20.5.710">
    <property type="entry name" value="Single helix bin"/>
    <property type="match status" value="1"/>
</dbReference>
<protein>
    <submittedName>
        <fullName evidence="6">54S ribosomal protein L12, mitochondrial</fullName>
    </submittedName>
</protein>
<dbReference type="HAMAP" id="MF_00368">
    <property type="entry name" value="Ribosomal_bL12"/>
    <property type="match status" value="1"/>
</dbReference>
<dbReference type="SUPFAM" id="SSF54736">
    <property type="entry name" value="ClpS-like"/>
    <property type="match status" value="1"/>
</dbReference>
<dbReference type="EMBL" id="JANBQF010001003">
    <property type="protein sequence ID" value="KAJ1998322.1"/>
    <property type="molecule type" value="Genomic_DNA"/>
</dbReference>
<dbReference type="GO" id="GO:0005762">
    <property type="term" value="C:mitochondrial large ribosomal subunit"/>
    <property type="evidence" value="ECO:0007669"/>
    <property type="project" value="TreeGrafter"/>
</dbReference>
<reference evidence="6" key="1">
    <citation type="submission" date="2022-07" db="EMBL/GenBank/DDBJ databases">
        <title>Phylogenomic reconstructions and comparative analyses of Kickxellomycotina fungi.</title>
        <authorList>
            <person name="Reynolds N.K."/>
            <person name="Stajich J.E."/>
            <person name="Barry K."/>
            <person name="Grigoriev I.V."/>
            <person name="Crous P."/>
            <person name="Smith M.E."/>
        </authorList>
    </citation>
    <scope>NUCLEOTIDE SEQUENCE</scope>
    <source>
        <strain evidence="6">IMI 214461</strain>
    </source>
</reference>
<comment type="similarity">
    <text evidence="1">Belongs to the bacterial ribosomal protein bL12 family.</text>
</comment>
<dbReference type="PANTHER" id="PTHR45987:SF4">
    <property type="entry name" value="LARGE RIBOSOMAL SUBUNIT PROTEIN BL12M"/>
    <property type="match status" value="1"/>
</dbReference>
<dbReference type="GO" id="GO:0003735">
    <property type="term" value="F:structural constituent of ribosome"/>
    <property type="evidence" value="ECO:0007669"/>
    <property type="project" value="InterPro"/>
</dbReference>
<dbReference type="InterPro" id="IPR000206">
    <property type="entry name" value="Ribosomal_bL12"/>
</dbReference>
<gene>
    <name evidence="6" type="primary">MNP1</name>
    <name evidence="6" type="ORF">H4R26_005505</name>
</gene>
<organism evidence="6 7">
    <name type="scientific">Coemansia thaxteri</name>
    <dbReference type="NCBI Taxonomy" id="2663907"/>
    <lineage>
        <taxon>Eukaryota</taxon>
        <taxon>Fungi</taxon>
        <taxon>Fungi incertae sedis</taxon>
        <taxon>Zoopagomycota</taxon>
        <taxon>Kickxellomycotina</taxon>
        <taxon>Kickxellomycetes</taxon>
        <taxon>Kickxellales</taxon>
        <taxon>Kickxellaceae</taxon>
        <taxon>Coemansia</taxon>
    </lineage>
</organism>
<evidence type="ECO:0000259" key="5">
    <source>
        <dbReference type="Pfam" id="PF16320"/>
    </source>
</evidence>
<dbReference type="InterPro" id="IPR036235">
    <property type="entry name" value="Ribosomal_bL12_oligo_N_sf"/>
</dbReference>
<dbReference type="OrthoDB" id="250175at2759"/>
<comment type="caution">
    <text evidence="6">The sequence shown here is derived from an EMBL/GenBank/DDBJ whole genome shotgun (WGS) entry which is preliminary data.</text>
</comment>
<dbReference type="InterPro" id="IPR013823">
    <property type="entry name" value="Ribosomal_bL12_C"/>
</dbReference>
<sequence length="178" mass="18711">FRLSLIRTAARPLVSRRCVHASIVRRSTDPIPTPEGSGVSLGTSAKVASIVDKVGELTLLETSQLVEALKAKFNITEAVQVMAGAGAPAGGAAAAAEAPVEEKAVEKTEFKVMLEKIDAAQKAKVIREIKNLIPDMNLVAAKKFVESAPKVIKDAASKDEAEKIKKALEAVGATVVLE</sequence>
<dbReference type="GO" id="GO:0006412">
    <property type="term" value="P:translation"/>
    <property type="evidence" value="ECO:0007669"/>
    <property type="project" value="InterPro"/>
</dbReference>
<keyword evidence="2 6" id="KW-0689">Ribosomal protein</keyword>
<evidence type="ECO:0000313" key="6">
    <source>
        <dbReference type="EMBL" id="KAJ1998322.1"/>
    </source>
</evidence>
<keyword evidence="3" id="KW-0687">Ribonucleoprotein</keyword>
<dbReference type="SUPFAM" id="SSF48300">
    <property type="entry name" value="Ribosomal protein L7/12, oligomerisation (N-terminal) domain"/>
    <property type="match status" value="1"/>
</dbReference>
<dbReference type="InterPro" id="IPR014719">
    <property type="entry name" value="Ribosomal_bL12_C/ClpS-like"/>
</dbReference>
<evidence type="ECO:0000256" key="1">
    <source>
        <dbReference type="ARBA" id="ARBA00007197"/>
    </source>
</evidence>
<dbReference type="FunFam" id="3.30.1390.10:FF:000001">
    <property type="entry name" value="50S ribosomal protein L7/L12"/>
    <property type="match status" value="1"/>
</dbReference>
<dbReference type="GO" id="GO:0003729">
    <property type="term" value="F:mRNA binding"/>
    <property type="evidence" value="ECO:0007669"/>
    <property type="project" value="TreeGrafter"/>
</dbReference>
<feature type="domain" description="Large ribosomal subunit protein bL12 C-terminal" evidence="4">
    <location>
        <begin position="110"/>
        <end position="177"/>
    </location>
</feature>